<proteinExistence type="predicted"/>
<gene>
    <name evidence="1" type="ORF">SAMN02745148_03728</name>
</gene>
<keyword evidence="2" id="KW-1185">Reference proteome</keyword>
<sequence>MTSERSQIYYTCTFLHVSFQAIQDAVEKSDKGDDTPCWLDARLLGMLLGELRKCRQDASPFPMVCQSLDTAIYHCGLLMAQCPAAVNRRLCRHHLEATMAPLKEATACLSGKAAQATTDSHASSLQRLRGWLGW</sequence>
<protein>
    <submittedName>
        <fullName evidence="1">Uncharacterized protein</fullName>
    </submittedName>
</protein>
<organism evidence="1 2">
    <name type="scientific">Modicisalibacter ilicicola DSM 19980</name>
    <dbReference type="NCBI Taxonomy" id="1121942"/>
    <lineage>
        <taxon>Bacteria</taxon>
        <taxon>Pseudomonadati</taxon>
        <taxon>Pseudomonadota</taxon>
        <taxon>Gammaproteobacteria</taxon>
        <taxon>Oceanospirillales</taxon>
        <taxon>Halomonadaceae</taxon>
        <taxon>Modicisalibacter</taxon>
    </lineage>
</organism>
<evidence type="ECO:0000313" key="1">
    <source>
        <dbReference type="EMBL" id="SHF87190.1"/>
    </source>
</evidence>
<evidence type="ECO:0000313" key="2">
    <source>
        <dbReference type="Proteomes" id="UP000184346"/>
    </source>
</evidence>
<dbReference type="EMBL" id="FQUJ01000033">
    <property type="protein sequence ID" value="SHF87190.1"/>
    <property type="molecule type" value="Genomic_DNA"/>
</dbReference>
<dbReference type="STRING" id="1121942.SAMN02745148_03728"/>
<dbReference type="Proteomes" id="UP000184346">
    <property type="component" value="Unassembled WGS sequence"/>
</dbReference>
<dbReference type="RefSeq" id="WP_072825701.1">
    <property type="nucleotide sequence ID" value="NZ_FQUJ01000033.1"/>
</dbReference>
<reference evidence="1 2" key="1">
    <citation type="submission" date="2016-11" db="EMBL/GenBank/DDBJ databases">
        <authorList>
            <person name="Jaros S."/>
            <person name="Januszkiewicz K."/>
            <person name="Wedrychowicz H."/>
        </authorList>
    </citation>
    <scope>NUCLEOTIDE SEQUENCE [LARGE SCALE GENOMIC DNA]</scope>
    <source>
        <strain evidence="1 2">DSM 19980</strain>
    </source>
</reference>
<dbReference type="AlphaFoldDB" id="A0A1M5F6F4"/>
<name>A0A1M5F6F4_9GAMM</name>
<accession>A0A1M5F6F4</accession>
<dbReference type="OrthoDB" id="6167425at2"/>